<reference evidence="2" key="1">
    <citation type="submission" date="2022-07" db="EMBL/GenBank/DDBJ databases">
        <title>Tahibacter sp., a new gammaproteobacterium isolated from the silt sample collected at pig farm.</title>
        <authorList>
            <person name="Chen H."/>
        </authorList>
    </citation>
    <scope>NUCLEOTIDE SEQUENCE</scope>
    <source>
        <strain evidence="2">P2K</strain>
    </source>
</reference>
<keyword evidence="1" id="KW-1133">Transmembrane helix</keyword>
<evidence type="ECO:0000256" key="1">
    <source>
        <dbReference type="SAM" id="Phobius"/>
    </source>
</evidence>
<sequence>MAAAAAAPAAAPQLRDIHLPAEPGWWPPAPGWWLLALIALALLVWAGLRLRRQLYRRRRHRLLLAELARLRPQALDEAAVPAWLAALSAFLRRLSRAVRADAATLRGEDWIRFLDRHGDGFAAYAPLLLDAPYRPRGDIDAVRLHALVQAHAERVLARELRDV</sequence>
<comment type="caution">
    <text evidence="2">The sequence shown here is derived from an EMBL/GenBank/DDBJ whole genome shotgun (WGS) entry which is preliminary data.</text>
</comment>
<dbReference type="RefSeq" id="WP_255913678.1">
    <property type="nucleotide sequence ID" value="NZ_JANFQO010000006.1"/>
</dbReference>
<evidence type="ECO:0000313" key="3">
    <source>
        <dbReference type="Proteomes" id="UP001165498"/>
    </source>
</evidence>
<keyword evidence="3" id="KW-1185">Reference proteome</keyword>
<gene>
    <name evidence="2" type="ORF">NM961_08585</name>
</gene>
<proteinExistence type="predicted"/>
<evidence type="ECO:0000313" key="2">
    <source>
        <dbReference type="EMBL" id="MCQ4164765.1"/>
    </source>
</evidence>
<dbReference type="Proteomes" id="UP001165498">
    <property type="component" value="Unassembled WGS sequence"/>
</dbReference>
<feature type="transmembrane region" description="Helical" evidence="1">
    <location>
        <begin position="31"/>
        <end position="50"/>
    </location>
</feature>
<dbReference type="InterPro" id="IPR025489">
    <property type="entry name" value="DUF4381"/>
</dbReference>
<name>A0ABT1QR36_9GAMM</name>
<dbReference type="EMBL" id="JANFQO010000006">
    <property type="protein sequence ID" value="MCQ4164765.1"/>
    <property type="molecule type" value="Genomic_DNA"/>
</dbReference>
<protein>
    <submittedName>
        <fullName evidence="2">DUF4381 domain-containing protein</fullName>
    </submittedName>
</protein>
<dbReference type="Pfam" id="PF14316">
    <property type="entry name" value="DUF4381"/>
    <property type="match status" value="1"/>
</dbReference>
<keyword evidence="1" id="KW-0472">Membrane</keyword>
<organism evidence="2 3">
    <name type="scientific">Tahibacter harae</name>
    <dbReference type="NCBI Taxonomy" id="2963937"/>
    <lineage>
        <taxon>Bacteria</taxon>
        <taxon>Pseudomonadati</taxon>
        <taxon>Pseudomonadota</taxon>
        <taxon>Gammaproteobacteria</taxon>
        <taxon>Lysobacterales</taxon>
        <taxon>Rhodanobacteraceae</taxon>
        <taxon>Tahibacter</taxon>
    </lineage>
</organism>
<keyword evidence="1" id="KW-0812">Transmembrane</keyword>
<accession>A0ABT1QR36</accession>